<reference evidence="1 2" key="1">
    <citation type="journal article" date="2014" name="Am. J. Bot.">
        <title>Genome assembly and annotation for red clover (Trifolium pratense; Fabaceae).</title>
        <authorList>
            <person name="Istvanek J."/>
            <person name="Jaros M."/>
            <person name="Krenek A."/>
            <person name="Repkova J."/>
        </authorList>
    </citation>
    <scope>NUCLEOTIDE SEQUENCE [LARGE SCALE GENOMIC DNA]</scope>
    <source>
        <strain evidence="2">cv. Tatra</strain>
        <tissue evidence="1">Young leaves</tissue>
    </source>
</reference>
<dbReference type="Proteomes" id="UP000236291">
    <property type="component" value="Unassembled WGS sequence"/>
</dbReference>
<dbReference type="AlphaFoldDB" id="A0A2K3KFT5"/>
<protein>
    <submittedName>
        <fullName evidence="1">Uncharacterized protein</fullName>
    </submittedName>
</protein>
<sequence length="34" mass="3844">GYTRSAWRGGDNNTRHQSGEAVLRILDIGLDRRC</sequence>
<evidence type="ECO:0000313" key="1">
    <source>
        <dbReference type="EMBL" id="PNX65157.1"/>
    </source>
</evidence>
<name>A0A2K3KFT5_TRIPR</name>
<reference evidence="1 2" key="2">
    <citation type="journal article" date="2017" name="Front. Plant Sci.">
        <title>Gene Classification and Mining of Molecular Markers Useful in Red Clover (Trifolium pratense) Breeding.</title>
        <authorList>
            <person name="Istvanek J."/>
            <person name="Dluhosova J."/>
            <person name="Dluhos P."/>
            <person name="Patkova L."/>
            <person name="Nedelnik J."/>
            <person name="Repkova J."/>
        </authorList>
    </citation>
    <scope>NUCLEOTIDE SEQUENCE [LARGE SCALE GENOMIC DNA]</scope>
    <source>
        <strain evidence="2">cv. Tatra</strain>
        <tissue evidence="1">Young leaves</tissue>
    </source>
</reference>
<accession>A0A2K3KFT5</accession>
<feature type="non-terminal residue" evidence="1">
    <location>
        <position position="1"/>
    </location>
</feature>
<comment type="caution">
    <text evidence="1">The sequence shown here is derived from an EMBL/GenBank/DDBJ whole genome shotgun (WGS) entry which is preliminary data.</text>
</comment>
<gene>
    <name evidence="1" type="ORF">L195_g062453</name>
</gene>
<organism evidence="1 2">
    <name type="scientific">Trifolium pratense</name>
    <name type="common">Red clover</name>
    <dbReference type="NCBI Taxonomy" id="57577"/>
    <lineage>
        <taxon>Eukaryota</taxon>
        <taxon>Viridiplantae</taxon>
        <taxon>Streptophyta</taxon>
        <taxon>Embryophyta</taxon>
        <taxon>Tracheophyta</taxon>
        <taxon>Spermatophyta</taxon>
        <taxon>Magnoliopsida</taxon>
        <taxon>eudicotyledons</taxon>
        <taxon>Gunneridae</taxon>
        <taxon>Pentapetalae</taxon>
        <taxon>rosids</taxon>
        <taxon>fabids</taxon>
        <taxon>Fabales</taxon>
        <taxon>Fabaceae</taxon>
        <taxon>Papilionoideae</taxon>
        <taxon>50 kb inversion clade</taxon>
        <taxon>NPAAA clade</taxon>
        <taxon>Hologalegina</taxon>
        <taxon>IRL clade</taxon>
        <taxon>Trifolieae</taxon>
        <taxon>Trifolium</taxon>
    </lineage>
</organism>
<evidence type="ECO:0000313" key="2">
    <source>
        <dbReference type="Proteomes" id="UP000236291"/>
    </source>
</evidence>
<proteinExistence type="predicted"/>
<dbReference type="EMBL" id="ASHM01175577">
    <property type="protein sequence ID" value="PNX65157.1"/>
    <property type="molecule type" value="Genomic_DNA"/>
</dbReference>